<reference evidence="4 5" key="1">
    <citation type="submission" date="2021-06" db="EMBL/GenBank/DDBJ databases">
        <authorList>
            <person name="Kallberg Y."/>
            <person name="Tangrot J."/>
            <person name="Rosling A."/>
        </authorList>
    </citation>
    <scope>NUCLEOTIDE SEQUENCE [LARGE SCALE GENOMIC DNA]</scope>
    <source>
        <strain evidence="4 5">120-4 pot B 10/14</strain>
    </source>
</reference>
<keyword evidence="2" id="KW-1133">Transmembrane helix</keyword>
<evidence type="ECO:0000313" key="4">
    <source>
        <dbReference type="EMBL" id="CAG8755893.1"/>
    </source>
</evidence>
<keyword evidence="2" id="KW-0472">Membrane</keyword>
<dbReference type="InterPro" id="IPR033121">
    <property type="entry name" value="PEPTIDASE_A1"/>
</dbReference>
<dbReference type="SUPFAM" id="SSF50630">
    <property type="entry name" value="Acid proteases"/>
    <property type="match status" value="3"/>
</dbReference>
<dbReference type="Pfam" id="PF00026">
    <property type="entry name" value="Asp"/>
    <property type="match status" value="3"/>
</dbReference>
<dbReference type="PANTHER" id="PTHR47966:SF6">
    <property type="entry name" value="PEPTIDASE A1 DOMAIN-CONTAINING PROTEIN"/>
    <property type="match status" value="1"/>
</dbReference>
<feature type="domain" description="Peptidase A1" evidence="3">
    <location>
        <begin position="732"/>
        <end position="851"/>
    </location>
</feature>
<dbReference type="InterPro" id="IPR021109">
    <property type="entry name" value="Peptidase_aspartic_dom_sf"/>
</dbReference>
<evidence type="ECO:0000256" key="1">
    <source>
        <dbReference type="ARBA" id="ARBA00007447"/>
    </source>
</evidence>
<feature type="transmembrane region" description="Helical" evidence="2">
    <location>
        <begin position="12"/>
        <end position="33"/>
    </location>
</feature>
<comment type="caution">
    <text evidence="4">The sequence shown here is derived from an EMBL/GenBank/DDBJ whole genome shotgun (WGS) entry which is preliminary data.</text>
</comment>
<name>A0ABN7VCU0_GIGMA</name>
<dbReference type="EMBL" id="CAJVQB010012491">
    <property type="protein sequence ID" value="CAG8755893.1"/>
    <property type="molecule type" value="Genomic_DNA"/>
</dbReference>
<comment type="similarity">
    <text evidence="1">Belongs to the peptidase A1 family.</text>
</comment>
<keyword evidence="2" id="KW-0812">Transmembrane</keyword>
<sequence length="851" mass="93046">MNFPRIKNKWHFIFYCIILLICCLEFSFLLVFFKPFNPFNQKYINFNRDIVKKHKPNNHKQDSFKKDGSKIYEINRDVPNEGTPTSSPPIQTFLPPQILSIDTIITNDTNGTNDISSVSLIKLEIGSNLTQSLNLIPDISSNDIGLCSQICFHEEDGSCNNRIDYFDSENSTTFDGTFKAEIINYLDGSNVSAFSGFDYITLENYTFKNKDLLFLFDEINGTLESQSAVEGVMGLGFGSPIWNQLASDGYLQVIGIALPNFICSIGSIAFGGIDFRYIFNDPPNRPEFHNIRTLNDTIYPIIEVNKIWVNKTPLNFPVINAIISTSYNKISLGNFSTEFFTKLGANKTSDGNWIVPDPVDITIDVTTDSGPIIGIVVSSFATCNSMIKGQCISIFDDDFGPLNNTIIIGALYVQNFYITANKANNASNTIGIAERSEDFCPIPGPTGVPPVPPQTTIPPKPIPTFPPPQILDELCYQSTTGSCNNRQHIFDSKNSSYFNPNGTIGSINYLDGSFANGSFGNDFIILDNFGFANKFLFLLYSQIFGALQAESAVEGVMGLGLSSQIWDQLASKGYDQAIGFAFPNYPCPVGSIAFGGIDPRFSNDSNETFSIPTLNDNTYPIIEIYTIWVNETPLDFPVIDAIISTNYNKVSLGNFSTEFFNALGANKTSDGNWVVPNPVDISFDLTTDSGLLIGAIIPSDLSCNMIKGQCISVFDDSSGPSNLANSLILGIPFILVQIGSNASLNIVPDTSVNDIGICSELCNQSSIGSCDNRLHIFDSKNSSSFSPNGTKGSINYLDGSLAKGSFGNDFITLNNFGFANKFSFLLFSQIFGALQAENAVEGIMGLGLSSQ</sequence>
<evidence type="ECO:0000259" key="3">
    <source>
        <dbReference type="PROSITE" id="PS51767"/>
    </source>
</evidence>
<accession>A0ABN7VCU0</accession>
<evidence type="ECO:0000256" key="2">
    <source>
        <dbReference type="SAM" id="Phobius"/>
    </source>
</evidence>
<dbReference type="Proteomes" id="UP000789901">
    <property type="component" value="Unassembled WGS sequence"/>
</dbReference>
<dbReference type="Gene3D" id="2.40.70.10">
    <property type="entry name" value="Acid Proteases"/>
    <property type="match status" value="3"/>
</dbReference>
<dbReference type="PANTHER" id="PTHR47966">
    <property type="entry name" value="BETA-SITE APP-CLEAVING ENZYME, ISOFORM A-RELATED"/>
    <property type="match status" value="1"/>
</dbReference>
<evidence type="ECO:0000313" key="5">
    <source>
        <dbReference type="Proteomes" id="UP000789901"/>
    </source>
</evidence>
<gene>
    <name evidence="4" type="ORF">GMARGA_LOCUS16903</name>
</gene>
<feature type="domain" description="Peptidase A1" evidence="3">
    <location>
        <begin position="119"/>
        <end position="433"/>
    </location>
</feature>
<feature type="non-terminal residue" evidence="4">
    <location>
        <position position="851"/>
    </location>
</feature>
<dbReference type="PROSITE" id="PS51767">
    <property type="entry name" value="PEPTIDASE_A1"/>
    <property type="match status" value="2"/>
</dbReference>
<organism evidence="4 5">
    <name type="scientific">Gigaspora margarita</name>
    <dbReference type="NCBI Taxonomy" id="4874"/>
    <lineage>
        <taxon>Eukaryota</taxon>
        <taxon>Fungi</taxon>
        <taxon>Fungi incertae sedis</taxon>
        <taxon>Mucoromycota</taxon>
        <taxon>Glomeromycotina</taxon>
        <taxon>Glomeromycetes</taxon>
        <taxon>Diversisporales</taxon>
        <taxon>Gigasporaceae</taxon>
        <taxon>Gigaspora</taxon>
    </lineage>
</organism>
<keyword evidence="5" id="KW-1185">Reference proteome</keyword>
<proteinExistence type="inferred from homology"/>
<dbReference type="InterPro" id="IPR001461">
    <property type="entry name" value="Aspartic_peptidase_A1"/>
</dbReference>
<protein>
    <submittedName>
        <fullName evidence="4">43266_t:CDS:1</fullName>
    </submittedName>
</protein>